<evidence type="ECO:0000256" key="2">
    <source>
        <dbReference type="ARBA" id="ARBA00022827"/>
    </source>
</evidence>
<dbReference type="Proteomes" id="UP000237655">
    <property type="component" value="Chromosome"/>
</dbReference>
<dbReference type="RefSeq" id="WP_106471900.1">
    <property type="nucleotide sequence ID" value="NZ_CP027665.1"/>
</dbReference>
<dbReference type="KEGG" id="thas:C6Y53_07620"/>
<dbReference type="Gene3D" id="3.30.390.50">
    <property type="entry name" value="CO dehydrogenase flavoprotein, C-terminal domain"/>
    <property type="match status" value="1"/>
</dbReference>
<keyword evidence="3" id="KW-0560">Oxidoreductase</keyword>
<dbReference type="PANTHER" id="PTHR42659:SF2">
    <property type="entry name" value="XANTHINE DEHYDROGENASE SUBUNIT C-RELATED"/>
    <property type="match status" value="1"/>
</dbReference>
<dbReference type="Pfam" id="PF03450">
    <property type="entry name" value="CO_deh_flav_C"/>
    <property type="match status" value="1"/>
</dbReference>
<keyword evidence="1" id="KW-0285">Flavoprotein</keyword>
<sequence length="285" mass="29484">MAQYHRPDDLERAVALLAGGRMTVAAGCTDLFPATARPGLAGSVVDLTGIAALRGITENAGGWRIGATTTWADIVAADLPPGFDMLRQAGREVGSVQIQNTATVAGNLCNASPAADGVPPLLALGAEIELRSDTGTRRMPLERFLTGVRRTALRPGEIVTAIFIPRASGAGRSRFLKLGARKYLVISIAMVAARIEEQAGRITRAAMAVGACSAVATRLPELETALVGLPMAEAADAVAPDLLAPRLSPVSDLRGDAAYRQEAAAELVRRALGDLACGTRGGIGI</sequence>
<dbReference type="SUPFAM" id="SSF55447">
    <property type="entry name" value="CO dehydrogenase flavoprotein C-terminal domain-like"/>
    <property type="match status" value="1"/>
</dbReference>
<gene>
    <name evidence="5" type="ORF">C6Y53_07620</name>
</gene>
<accession>A0A2S0MNW3</accession>
<dbReference type="SUPFAM" id="SSF56176">
    <property type="entry name" value="FAD-binding/transporter-associated domain-like"/>
    <property type="match status" value="1"/>
</dbReference>
<feature type="domain" description="FAD-binding PCMH-type" evidence="4">
    <location>
        <begin position="1"/>
        <end position="169"/>
    </location>
</feature>
<dbReference type="SMART" id="SM01092">
    <property type="entry name" value="CO_deh_flav_C"/>
    <property type="match status" value="1"/>
</dbReference>
<dbReference type="Gene3D" id="3.30.465.10">
    <property type="match status" value="1"/>
</dbReference>
<dbReference type="InterPro" id="IPR036318">
    <property type="entry name" value="FAD-bd_PCMH-like_sf"/>
</dbReference>
<dbReference type="InterPro" id="IPR005107">
    <property type="entry name" value="CO_DH_flav_C"/>
</dbReference>
<dbReference type="PROSITE" id="PS51387">
    <property type="entry name" value="FAD_PCMH"/>
    <property type="match status" value="1"/>
</dbReference>
<dbReference type="EMBL" id="CP027665">
    <property type="protein sequence ID" value="AVO37582.1"/>
    <property type="molecule type" value="Genomic_DNA"/>
</dbReference>
<dbReference type="InterPro" id="IPR016166">
    <property type="entry name" value="FAD-bd_PCMH"/>
</dbReference>
<dbReference type="Pfam" id="PF00941">
    <property type="entry name" value="FAD_binding_5"/>
    <property type="match status" value="1"/>
</dbReference>
<dbReference type="GO" id="GO:0071949">
    <property type="term" value="F:FAD binding"/>
    <property type="evidence" value="ECO:0007669"/>
    <property type="project" value="InterPro"/>
</dbReference>
<dbReference type="InterPro" id="IPR016169">
    <property type="entry name" value="FAD-bd_PCMH_sub2"/>
</dbReference>
<evidence type="ECO:0000259" key="4">
    <source>
        <dbReference type="PROSITE" id="PS51387"/>
    </source>
</evidence>
<dbReference type="InterPro" id="IPR051312">
    <property type="entry name" value="Diverse_Substr_Oxidored"/>
</dbReference>
<dbReference type="PANTHER" id="PTHR42659">
    <property type="entry name" value="XANTHINE DEHYDROGENASE SUBUNIT C-RELATED"/>
    <property type="match status" value="1"/>
</dbReference>
<proteinExistence type="predicted"/>
<dbReference type="GO" id="GO:0016491">
    <property type="term" value="F:oxidoreductase activity"/>
    <property type="evidence" value="ECO:0007669"/>
    <property type="project" value="UniProtKB-KW"/>
</dbReference>
<dbReference type="InterPro" id="IPR036683">
    <property type="entry name" value="CO_DH_flav_C_dom_sf"/>
</dbReference>
<organism evidence="5 6">
    <name type="scientific">Pukyongiella litopenaei</name>
    <dbReference type="NCBI Taxonomy" id="2605946"/>
    <lineage>
        <taxon>Bacteria</taxon>
        <taxon>Pseudomonadati</taxon>
        <taxon>Pseudomonadota</taxon>
        <taxon>Alphaproteobacteria</taxon>
        <taxon>Rhodobacterales</taxon>
        <taxon>Paracoccaceae</taxon>
        <taxon>Pukyongiella</taxon>
    </lineage>
</organism>
<reference evidence="6" key="1">
    <citation type="submission" date="2018-03" db="EMBL/GenBank/DDBJ databases">
        <title>Genomic analysis of the strain SH-1 isolated from shrimp intestine.</title>
        <authorList>
            <person name="Kim Y.-S."/>
            <person name="Kim S.-E."/>
            <person name="Kim K.-H."/>
        </authorList>
    </citation>
    <scope>NUCLEOTIDE SEQUENCE [LARGE SCALE GENOMIC DNA]</scope>
    <source>
        <strain evidence="6">SH-1</strain>
    </source>
</reference>
<dbReference type="InterPro" id="IPR002346">
    <property type="entry name" value="Mopterin_DH_FAD-bd"/>
</dbReference>
<evidence type="ECO:0000256" key="3">
    <source>
        <dbReference type="ARBA" id="ARBA00023002"/>
    </source>
</evidence>
<keyword evidence="2" id="KW-0274">FAD</keyword>
<dbReference type="AlphaFoldDB" id="A0A2S0MNW3"/>
<name>A0A2S0MNW3_9RHOB</name>
<evidence type="ECO:0000313" key="5">
    <source>
        <dbReference type="EMBL" id="AVO37582.1"/>
    </source>
</evidence>
<protein>
    <submittedName>
        <fullName evidence="5">Xanthine dehydrogenase family protein subunit M</fullName>
    </submittedName>
</protein>
<keyword evidence="6" id="KW-1185">Reference proteome</keyword>
<evidence type="ECO:0000313" key="6">
    <source>
        <dbReference type="Proteomes" id="UP000237655"/>
    </source>
</evidence>
<evidence type="ECO:0000256" key="1">
    <source>
        <dbReference type="ARBA" id="ARBA00022630"/>
    </source>
</evidence>